<feature type="transmembrane region" description="Helical" evidence="1">
    <location>
        <begin position="27"/>
        <end position="44"/>
    </location>
</feature>
<organism evidence="2 3">
    <name type="scientific">Candidatus Enterococcus ikei</name>
    <dbReference type="NCBI Taxonomy" id="2815326"/>
    <lineage>
        <taxon>Bacteria</taxon>
        <taxon>Bacillati</taxon>
        <taxon>Bacillota</taxon>
        <taxon>Bacilli</taxon>
        <taxon>Lactobacillales</taxon>
        <taxon>Enterococcaceae</taxon>
        <taxon>Enterococcus</taxon>
    </lineage>
</organism>
<feature type="transmembrane region" description="Helical" evidence="1">
    <location>
        <begin position="50"/>
        <end position="72"/>
    </location>
</feature>
<keyword evidence="3" id="KW-1185">Reference proteome</keyword>
<accession>A0ABS3H437</accession>
<comment type="caution">
    <text evidence="2">The sequence shown here is derived from an EMBL/GenBank/DDBJ whole genome shotgun (WGS) entry which is preliminary data.</text>
</comment>
<dbReference type="Proteomes" id="UP000664632">
    <property type="component" value="Unassembled WGS sequence"/>
</dbReference>
<feature type="transmembrane region" description="Helical" evidence="1">
    <location>
        <begin position="310"/>
        <end position="333"/>
    </location>
</feature>
<keyword evidence="1" id="KW-1133">Transmembrane helix</keyword>
<keyword evidence="1" id="KW-0472">Membrane</keyword>
<feature type="transmembrane region" description="Helical" evidence="1">
    <location>
        <begin position="131"/>
        <end position="153"/>
    </location>
</feature>
<dbReference type="PRINTS" id="PR00250">
    <property type="entry name" value="GPCRSTE2"/>
</dbReference>
<name>A0ABS3H437_9ENTE</name>
<proteinExistence type="predicted"/>
<feature type="non-terminal residue" evidence="2">
    <location>
        <position position="1"/>
    </location>
</feature>
<evidence type="ECO:0000256" key="1">
    <source>
        <dbReference type="SAM" id="Phobius"/>
    </source>
</evidence>
<keyword evidence="1" id="KW-0812">Transmembrane</keyword>
<reference evidence="2 3" key="1">
    <citation type="submission" date="2021-03" db="EMBL/GenBank/DDBJ databases">
        <title>Enterococcal diversity collection.</title>
        <authorList>
            <person name="Gilmore M.S."/>
            <person name="Schwartzman J."/>
            <person name="Van Tyne D."/>
            <person name="Martin M."/>
            <person name="Earl A.M."/>
            <person name="Manson A.L."/>
            <person name="Straub T."/>
            <person name="Salamzade R."/>
            <person name="Saavedra J."/>
            <person name="Lebreton F."/>
            <person name="Prichula J."/>
            <person name="Schaufler K."/>
            <person name="Gaca A."/>
            <person name="Sgardioli B."/>
            <person name="Wagenaar J."/>
            <person name="Strong T."/>
        </authorList>
    </citation>
    <scope>NUCLEOTIDE SEQUENCE [LARGE SCALE GENOMIC DNA]</scope>
    <source>
        <strain evidence="2 3">DIV0869a</strain>
    </source>
</reference>
<evidence type="ECO:0000313" key="2">
    <source>
        <dbReference type="EMBL" id="MBO0441974.1"/>
    </source>
</evidence>
<dbReference type="EMBL" id="JAFLWD010000074">
    <property type="protein sequence ID" value="MBO0441974.1"/>
    <property type="molecule type" value="Genomic_DNA"/>
</dbReference>
<feature type="transmembrane region" description="Helical" evidence="1">
    <location>
        <begin position="227"/>
        <end position="250"/>
    </location>
</feature>
<feature type="transmembrane region" description="Helical" evidence="1">
    <location>
        <begin position="185"/>
        <end position="207"/>
    </location>
</feature>
<evidence type="ECO:0000313" key="3">
    <source>
        <dbReference type="Proteomes" id="UP000664632"/>
    </source>
</evidence>
<feature type="transmembrane region" description="Helical" evidence="1">
    <location>
        <begin position="98"/>
        <end position="119"/>
    </location>
</feature>
<dbReference type="InterPro" id="IPR000366">
    <property type="entry name" value="GPCR_STE2"/>
</dbReference>
<protein>
    <submittedName>
        <fullName evidence="2">Uncharacterized protein</fullName>
    </submittedName>
</protein>
<dbReference type="RefSeq" id="WP_207113906.1">
    <property type="nucleotide sequence ID" value="NZ_JAFLWD010000074.1"/>
</dbReference>
<sequence length="340" mass="39853">YKLFGGYLMRKLTHYLENNSLLCKKNIVFFTLLLISGLIFNQIWHHPNFYIYQVILLCIILLEIQAIHIFLIEFKNLSRQAQSEAELSGSIRKYESKFNSWLIIFIGIPFVILFMGSIIKNEFIKMNVTGIYGIILGIIAFVLGIIAYAYYILLLSFIRDIRFLEFSINEYAPAYSPIYISISKLLILIEKYFFIIGFLYTLIYSIMSYKSIVLKSWSINFHVNNDLMFFITWSIIIIFFILGFPCLTLFSKYLLRENIEVLKIKVTQDILNHINSLNRAENMEEINALMEIIDKIEKSKKSPIETSNSFFNKIFSAFISTITFLTPFMTIYIDYISQKG</sequence>
<gene>
    <name evidence="2" type="ORF">JZO69_16540</name>
</gene>